<organism evidence="2 3">
    <name type="scientific">Stomatobaculum longum</name>
    <dbReference type="NCBI Taxonomy" id="796942"/>
    <lineage>
        <taxon>Bacteria</taxon>
        <taxon>Bacillati</taxon>
        <taxon>Bacillota</taxon>
        <taxon>Clostridia</taxon>
        <taxon>Lachnospirales</taxon>
        <taxon>Lachnospiraceae</taxon>
        <taxon>Stomatobaculum</taxon>
    </lineage>
</organism>
<dbReference type="EMBL" id="AGEL01000015">
    <property type="protein sequence ID" value="EHO15703.1"/>
    <property type="molecule type" value="Genomic_DNA"/>
</dbReference>
<proteinExistence type="predicted"/>
<reference evidence="2 3" key="1">
    <citation type="submission" date="2011-10" db="EMBL/GenBank/DDBJ databases">
        <title>The Genome Sequence of Lachnospiraceae bacterium ACC2.</title>
        <authorList>
            <consortium name="The Broad Institute Genome Sequencing Platform"/>
            <person name="Earl A."/>
            <person name="Ward D."/>
            <person name="Feldgarden M."/>
            <person name="Gevers D."/>
            <person name="Sizova M."/>
            <person name="Hazen A."/>
            <person name="Epstein S."/>
            <person name="Young S.K."/>
            <person name="Zeng Q."/>
            <person name="Gargeya S."/>
            <person name="Fitzgerald M."/>
            <person name="Haas B."/>
            <person name="Abouelleil A."/>
            <person name="Alvarado L."/>
            <person name="Arachchi H.M."/>
            <person name="Berlin A."/>
            <person name="Brown A."/>
            <person name="Chapman S.B."/>
            <person name="Chen Z."/>
            <person name="Dunbar C."/>
            <person name="Freedman E."/>
            <person name="Gearin G."/>
            <person name="Goldberg J."/>
            <person name="Griggs A."/>
            <person name="Gujja S."/>
            <person name="Heiman D."/>
            <person name="Howarth C."/>
            <person name="Larson L."/>
            <person name="Lui A."/>
            <person name="MacDonald P.J.P."/>
            <person name="Montmayeur A."/>
            <person name="Murphy C."/>
            <person name="Neiman D."/>
            <person name="Pearson M."/>
            <person name="Priest M."/>
            <person name="Roberts A."/>
            <person name="Saif S."/>
            <person name="Shea T."/>
            <person name="Shenoy N."/>
            <person name="Sisk P."/>
            <person name="Stolte C."/>
            <person name="Sykes S."/>
            <person name="Wortman J."/>
            <person name="Nusbaum C."/>
            <person name="Birren B."/>
        </authorList>
    </citation>
    <scope>NUCLEOTIDE SEQUENCE [LARGE SCALE GENOMIC DNA]</scope>
    <source>
        <strain evidence="2 3">ACC2</strain>
    </source>
</reference>
<feature type="domain" description="DUF6382" evidence="1">
    <location>
        <begin position="9"/>
        <end position="163"/>
    </location>
</feature>
<comment type="caution">
    <text evidence="2">The sequence shown here is derived from an EMBL/GenBank/DDBJ whole genome shotgun (WGS) entry which is preliminary data.</text>
</comment>
<dbReference type="InterPro" id="IPR045962">
    <property type="entry name" value="DUF6382"/>
</dbReference>
<evidence type="ECO:0000313" key="2">
    <source>
        <dbReference type="EMBL" id="EHO15703.1"/>
    </source>
</evidence>
<dbReference type="GeneID" id="86941739"/>
<accession>A0AA37DFL8</accession>
<protein>
    <recommendedName>
        <fullName evidence="1">DUF6382 domain-containing protein</fullName>
    </recommendedName>
</protein>
<dbReference type="Pfam" id="PF19909">
    <property type="entry name" value="DUF6382"/>
    <property type="match status" value="1"/>
</dbReference>
<keyword evidence="3" id="KW-1185">Reference proteome</keyword>
<evidence type="ECO:0000259" key="1">
    <source>
        <dbReference type="Pfam" id="PF19909"/>
    </source>
</evidence>
<evidence type="ECO:0000313" key="3">
    <source>
        <dbReference type="Proteomes" id="UP000018466"/>
    </source>
</evidence>
<dbReference type="AlphaFoldDB" id="A0AA37DFL8"/>
<gene>
    <name evidence="2" type="ORF">HMPREF9623_02024</name>
</gene>
<dbReference type="Proteomes" id="UP000018466">
    <property type="component" value="Unassembled WGS sequence"/>
</dbReference>
<dbReference type="RefSeq" id="WP_009533830.1">
    <property type="nucleotide sequence ID" value="NZ_JH590865.1"/>
</dbReference>
<name>A0AA37DFL8_9FIRM</name>
<sequence length="245" mass="27115">MMKPVHSATHSALELPLSPADASGFPRRMLEENHIPGFLPLCPTCEALPETLSYDVTGLLSLTDAAAEQKLRAEDLRRLLLYLLQALSRLPAYLLSPDGLVLNADAIYLDPQSRAPCFLYHPGQHADFADSLSAFLHALLALTDQNEERHMVLAYRLYQESLSHPHSLDYLERILTAAEATPRAADPAVDAAPSLDPLVSEIREVSAEELPQKKSGGLLRRLFHRTEEPNHSAEDAVFLEALREP</sequence>